<evidence type="ECO:0000256" key="6">
    <source>
        <dbReference type="ARBA" id="ARBA00023242"/>
    </source>
</evidence>
<gene>
    <name evidence="10" type="ORF">EMPS_05635</name>
</gene>
<feature type="region of interest" description="Disordered" evidence="8">
    <location>
        <begin position="646"/>
        <end position="708"/>
    </location>
</feature>
<feature type="compositionally biased region" description="Basic residues" evidence="8">
    <location>
        <begin position="286"/>
        <end position="295"/>
    </location>
</feature>
<keyword evidence="4" id="KW-0238">DNA-binding</keyword>
<protein>
    <submittedName>
        <fullName evidence="10">Transcriptional enhancer factor</fullName>
    </submittedName>
</protein>
<evidence type="ECO:0000313" key="10">
    <source>
        <dbReference type="EMBL" id="GJJ73277.1"/>
    </source>
</evidence>
<evidence type="ECO:0000259" key="9">
    <source>
        <dbReference type="PROSITE" id="PS51088"/>
    </source>
</evidence>
<feature type="compositionally biased region" description="Low complexity" evidence="8">
    <location>
        <begin position="360"/>
        <end position="372"/>
    </location>
</feature>
<sequence length="927" mass="101957">MDYQPLSQRGDDLPDPLASLAEDLLQCHQASPPSSPSTATPKAHHASLPSPSLQPQHPGSITPTSFVFSNAEALDLELDIGALSDHTNFSSSSQQSSPMDLSSKDLFTHMYSDNGIPLHDQQLLHPFDTADSSYLTPSPLDLSGCESDPFNRQLFSAILSPIDTLGHSDSNGPFSSTQIMDQNQGHEQSDHELLSAVTSFGLDSQGETSDGAVSMEIIDSKTSPFLVPGTSNGQKKAASTTSSKDRASEKKPTKRHSVSRQAQQPPLVTHQHHTPPPYVSPLLHSSHQHHHHHKTGSLDLTHTSYGQFLQQQHRHQIQHGHMPSVGLVATQMQGMLNGSKSSTDMINMSPVHSVDHHDLSSSPSTLSHSGSTCTLQHGAGGLLDPHLSSPSSSSQDSSSMSCGFGVHSGGQRPQAGLRRRLTKDKLAKNDREEVWPLDVEKIFNEALEVIPKLGRRKVLVDGKPCGRNELIADYIYKRTGKIRTRKQVSSHIQVLKNTRKSDTAFMKLLMDGGEGEDDLALDIPSGYFSASESRQASPPSSPTSPMGPRPPMPEHRRNSIAVMPSMGFHLQLQQEQKQQQQQRRMSLSSQPPSQPPAPLVRVQSSPSAPRKRHRHTQSMSSMSSILPDTMNLSEPFRKQLDKLPTTLSGYHHNHHGHHKHPDSAVSLSTDTWKSSPTTLTTSGSEDGTSETTVPGASRSSTFGREDSGMSDLASEMSYPFWPSVFGLYTEYIAELMPTIPQMHSLARSKDLGHQSFGSINVHQLPQEKFPSLYDLYQKTMCTFLFFKIKLDLNLNLNGVFGNTSLFDSNERRLVECTTSIYSFGTKVLEGKELKQAACVDNKFVYNFEFVNQFFGAFLNGIRNLTTWGEIDIALTNLSVVQVFEDKDARFENPTPLLVMAFDFERGQGDVETFFIADGSDMLEGLVC</sequence>
<name>A0A9P3HBH1_9FUNG</name>
<feature type="region of interest" description="Disordered" evidence="8">
    <location>
        <begin position="26"/>
        <end position="64"/>
    </location>
</feature>
<reference evidence="10" key="1">
    <citation type="submission" date="2021-11" db="EMBL/GenBank/DDBJ databases">
        <authorList>
            <person name="Herlambang A."/>
            <person name="Guo Y."/>
            <person name="Takashima Y."/>
            <person name="Nishizawa T."/>
        </authorList>
    </citation>
    <scope>NUCLEOTIDE SEQUENCE</scope>
    <source>
        <strain evidence="10">E1425</strain>
    </source>
</reference>
<dbReference type="InterPro" id="IPR050937">
    <property type="entry name" value="TEC1_TEAD_TF"/>
</dbReference>
<feature type="domain" description="TEA" evidence="9">
    <location>
        <begin position="428"/>
        <end position="502"/>
    </location>
</feature>
<dbReference type="Gene3D" id="2.70.50.80">
    <property type="match status" value="1"/>
</dbReference>
<keyword evidence="6" id="KW-0539">Nucleus</keyword>
<dbReference type="Proteomes" id="UP000827284">
    <property type="component" value="Unassembled WGS sequence"/>
</dbReference>
<evidence type="ECO:0000256" key="4">
    <source>
        <dbReference type="ARBA" id="ARBA00023125"/>
    </source>
</evidence>
<dbReference type="InterPro" id="IPR000818">
    <property type="entry name" value="TEA/ATTS_dom"/>
</dbReference>
<evidence type="ECO:0000256" key="8">
    <source>
        <dbReference type="SAM" id="MobiDB-lite"/>
    </source>
</evidence>
<comment type="similarity">
    <text evidence="2">Belongs to the TEC1 family.</text>
</comment>
<feature type="compositionally biased region" description="Polar residues" evidence="8">
    <location>
        <begin position="665"/>
        <end position="676"/>
    </location>
</feature>
<keyword evidence="11" id="KW-1185">Reference proteome</keyword>
<dbReference type="SMART" id="SM00426">
    <property type="entry name" value="TEA"/>
    <property type="match status" value="1"/>
</dbReference>
<feature type="compositionally biased region" description="Polar residues" evidence="8">
    <location>
        <begin position="229"/>
        <end position="242"/>
    </location>
</feature>
<evidence type="ECO:0000256" key="1">
    <source>
        <dbReference type="ARBA" id="ARBA00004123"/>
    </source>
</evidence>
<reference evidence="10" key="2">
    <citation type="journal article" date="2022" name="Microbiol. Resour. Announc.">
        <title>Whole-Genome Sequence of Entomortierella parvispora E1425, a Mucoromycotan Fungus Associated with Burkholderiaceae-Related Endosymbiotic Bacteria.</title>
        <authorList>
            <person name="Herlambang A."/>
            <person name="Guo Y."/>
            <person name="Takashima Y."/>
            <person name="Narisawa K."/>
            <person name="Ohta H."/>
            <person name="Nishizawa T."/>
        </authorList>
    </citation>
    <scope>NUCLEOTIDE SEQUENCE</scope>
    <source>
        <strain evidence="10">E1425</strain>
    </source>
</reference>
<dbReference type="GO" id="GO:0000978">
    <property type="term" value="F:RNA polymerase II cis-regulatory region sequence-specific DNA binding"/>
    <property type="evidence" value="ECO:0007669"/>
    <property type="project" value="TreeGrafter"/>
</dbReference>
<keyword evidence="5" id="KW-0804">Transcription</keyword>
<comment type="caution">
    <text evidence="10">The sequence shown here is derived from an EMBL/GenBank/DDBJ whole genome shotgun (WGS) entry which is preliminary data.</text>
</comment>
<dbReference type="GO" id="GO:0005667">
    <property type="term" value="C:transcription regulator complex"/>
    <property type="evidence" value="ECO:0007669"/>
    <property type="project" value="TreeGrafter"/>
</dbReference>
<dbReference type="EMBL" id="BQFW01000007">
    <property type="protein sequence ID" value="GJJ73277.1"/>
    <property type="molecule type" value="Genomic_DNA"/>
</dbReference>
<keyword evidence="3" id="KW-0805">Transcription regulation</keyword>
<feature type="compositionally biased region" description="Low complexity" evidence="8">
    <location>
        <begin position="388"/>
        <end position="401"/>
    </location>
</feature>
<feature type="compositionally biased region" description="Low complexity" evidence="8">
    <location>
        <begin position="571"/>
        <end position="591"/>
    </location>
</feature>
<dbReference type="PROSITE" id="PS51088">
    <property type="entry name" value="TEA_2"/>
    <property type="match status" value="1"/>
</dbReference>
<dbReference type="GO" id="GO:0000981">
    <property type="term" value="F:DNA-binding transcription factor activity, RNA polymerase II-specific"/>
    <property type="evidence" value="ECO:0007669"/>
    <property type="project" value="TreeGrafter"/>
</dbReference>
<dbReference type="GO" id="GO:0005634">
    <property type="term" value="C:nucleus"/>
    <property type="evidence" value="ECO:0007669"/>
    <property type="project" value="UniProtKB-SubCell"/>
</dbReference>
<feature type="region of interest" description="Disordered" evidence="8">
    <location>
        <begin position="352"/>
        <end position="420"/>
    </location>
</feature>
<dbReference type="Gene3D" id="6.10.20.40">
    <property type="entry name" value="TEA/ATTS domain"/>
    <property type="match status" value="1"/>
</dbReference>
<proteinExistence type="inferred from homology"/>
<evidence type="ECO:0000256" key="7">
    <source>
        <dbReference type="PROSITE-ProRule" id="PRU00505"/>
    </source>
</evidence>
<dbReference type="PROSITE" id="PS00554">
    <property type="entry name" value="TEA_1"/>
    <property type="match status" value="1"/>
</dbReference>
<accession>A0A9P3HBH1</accession>
<feature type="compositionally biased region" description="Low complexity" evidence="8">
    <location>
        <begin position="677"/>
        <end position="692"/>
    </location>
</feature>
<comment type="subcellular location">
    <subcellularLocation>
        <location evidence="1">Nucleus</location>
    </subcellularLocation>
</comment>
<dbReference type="InterPro" id="IPR041086">
    <property type="entry name" value="YBD"/>
</dbReference>
<dbReference type="InterPro" id="IPR038096">
    <property type="entry name" value="TEA/ATTS_sf"/>
</dbReference>
<dbReference type="PRINTS" id="PR00065">
    <property type="entry name" value="TEADOMAIN"/>
</dbReference>
<evidence type="ECO:0000256" key="2">
    <source>
        <dbReference type="ARBA" id="ARBA00008421"/>
    </source>
</evidence>
<dbReference type="Pfam" id="PF17725">
    <property type="entry name" value="YBD"/>
    <property type="match status" value="1"/>
</dbReference>
<feature type="compositionally biased region" description="Low complexity" evidence="8">
    <location>
        <begin position="30"/>
        <end position="56"/>
    </location>
</feature>
<evidence type="ECO:0000256" key="5">
    <source>
        <dbReference type="ARBA" id="ARBA00023163"/>
    </source>
</evidence>
<dbReference type="OrthoDB" id="10006572at2759"/>
<feature type="compositionally biased region" description="Polar residues" evidence="8">
    <location>
        <begin position="617"/>
        <end position="629"/>
    </location>
</feature>
<feature type="compositionally biased region" description="Pro residues" evidence="8">
    <location>
        <begin position="539"/>
        <end position="551"/>
    </location>
</feature>
<evidence type="ECO:0000256" key="3">
    <source>
        <dbReference type="ARBA" id="ARBA00023015"/>
    </source>
</evidence>
<feature type="region of interest" description="Disordered" evidence="8">
    <location>
        <begin position="529"/>
        <end position="557"/>
    </location>
</feature>
<dbReference type="Pfam" id="PF01285">
    <property type="entry name" value="TEA"/>
    <property type="match status" value="1"/>
</dbReference>
<feature type="region of interest" description="Disordered" evidence="8">
    <location>
        <begin position="223"/>
        <end position="299"/>
    </location>
</feature>
<feature type="DNA-binding region" description="TEA" evidence="7">
    <location>
        <begin position="428"/>
        <end position="502"/>
    </location>
</feature>
<organism evidence="10 11">
    <name type="scientific">Entomortierella parvispora</name>
    <dbReference type="NCBI Taxonomy" id="205924"/>
    <lineage>
        <taxon>Eukaryota</taxon>
        <taxon>Fungi</taxon>
        <taxon>Fungi incertae sedis</taxon>
        <taxon>Mucoromycota</taxon>
        <taxon>Mortierellomycotina</taxon>
        <taxon>Mortierellomycetes</taxon>
        <taxon>Mortierellales</taxon>
        <taxon>Mortierellaceae</taxon>
        <taxon>Entomortierella</taxon>
    </lineage>
</organism>
<evidence type="ECO:0000313" key="11">
    <source>
        <dbReference type="Proteomes" id="UP000827284"/>
    </source>
</evidence>
<dbReference type="PANTHER" id="PTHR11834">
    <property type="entry name" value="TRANSCRIPTIONAL ENHANCER FACTOR TEF RELATED"/>
    <property type="match status" value="1"/>
</dbReference>
<dbReference type="PANTHER" id="PTHR11834:SF0">
    <property type="entry name" value="PROTEIN SCALLOPED"/>
    <property type="match status" value="1"/>
</dbReference>
<feature type="region of interest" description="Disordered" evidence="8">
    <location>
        <begin position="571"/>
        <end position="629"/>
    </location>
</feature>
<dbReference type="AlphaFoldDB" id="A0A9P3HBH1"/>
<feature type="compositionally biased region" description="Basic residues" evidence="8">
    <location>
        <begin position="651"/>
        <end position="660"/>
    </location>
</feature>